<accession>A0A4P7NIX7</accession>
<evidence type="ECO:0000313" key="3">
    <source>
        <dbReference type="Proteomes" id="UP000294847"/>
    </source>
</evidence>
<organism evidence="2 3">
    <name type="scientific">Pyricularia oryzae</name>
    <name type="common">Rice blast fungus</name>
    <name type="synonym">Magnaporthe oryzae</name>
    <dbReference type="NCBI Taxonomy" id="318829"/>
    <lineage>
        <taxon>Eukaryota</taxon>
        <taxon>Fungi</taxon>
        <taxon>Dikarya</taxon>
        <taxon>Ascomycota</taxon>
        <taxon>Pezizomycotina</taxon>
        <taxon>Sordariomycetes</taxon>
        <taxon>Sordariomycetidae</taxon>
        <taxon>Magnaporthales</taxon>
        <taxon>Pyriculariaceae</taxon>
        <taxon>Pyricularia</taxon>
    </lineage>
</organism>
<proteinExistence type="predicted"/>
<sequence length="302" mass="31327">MSGNKQAEATADALPSYDQTTAARSGGASTPQKQQPTIESPFNFPTDAPPSYAQAKPFEQPVALPQERPDAKAPFLSAYPPSLEMYGITAGTWHAFVHTINGFLTASVGDKAVSHAADMARHVGSVPKQFGQATASHARTVRHDIADKARAGNYVGAGFGVIGGAISLPVGTALRAVGAVVSLPFAAINAAASKPKSPRERATAYVGAANKDWFHPRQLHAGILDSSEVARLVHATPDAIVSGANEKRASGTAAQMSVLGQWLAPVVVGDDAAHVSLNLTTDTLWLVVTHGIEPDTAGATKK</sequence>
<reference evidence="2 3" key="1">
    <citation type="journal article" date="2019" name="Mol. Biol. Evol.">
        <title>Blast fungal genomes show frequent chromosomal changes, gene gains and losses, and effector gene turnover.</title>
        <authorList>
            <person name="Gomez Luciano L.B."/>
            <person name="Jason Tsai I."/>
            <person name="Chuma I."/>
            <person name="Tosa Y."/>
            <person name="Chen Y.H."/>
            <person name="Li J.Y."/>
            <person name="Li M.Y."/>
            <person name="Jade Lu M.Y."/>
            <person name="Nakayashiki H."/>
            <person name="Li W.H."/>
        </authorList>
    </citation>
    <scope>NUCLEOTIDE SEQUENCE [LARGE SCALE GENOMIC DNA]</scope>
    <source>
        <strain evidence="2">MZ5-1-6</strain>
    </source>
</reference>
<gene>
    <name evidence="2" type="ORF">PoMZ_10837</name>
</gene>
<feature type="compositionally biased region" description="Polar residues" evidence="1">
    <location>
        <begin position="17"/>
        <end position="40"/>
    </location>
</feature>
<dbReference type="EMBL" id="CP034208">
    <property type="protein sequence ID" value="QBZ61964.1"/>
    <property type="molecule type" value="Genomic_DNA"/>
</dbReference>
<dbReference type="Proteomes" id="UP000294847">
    <property type="component" value="Chromosome 5"/>
</dbReference>
<dbReference type="InterPro" id="IPR053221">
    <property type="entry name" value="Burnettramic_acid_biosynth"/>
</dbReference>
<evidence type="ECO:0000313" key="2">
    <source>
        <dbReference type="EMBL" id="QBZ61964.1"/>
    </source>
</evidence>
<dbReference type="PANTHER" id="PTHR38887">
    <property type="entry name" value="CHROMOSOME 21, WHOLE GENOME SHOTGUN SEQUENCE"/>
    <property type="match status" value="1"/>
</dbReference>
<feature type="region of interest" description="Disordered" evidence="1">
    <location>
        <begin position="1"/>
        <end position="54"/>
    </location>
</feature>
<dbReference type="PANTHER" id="PTHR38887:SF1">
    <property type="entry name" value="RAS MODIFICATION PROTEIN ERF4"/>
    <property type="match status" value="1"/>
</dbReference>
<evidence type="ECO:0000256" key="1">
    <source>
        <dbReference type="SAM" id="MobiDB-lite"/>
    </source>
</evidence>
<name>A0A4P7NIX7_PYROR</name>
<dbReference type="AlphaFoldDB" id="A0A4P7NIX7"/>
<protein>
    <submittedName>
        <fullName evidence="2">Uncharacterized protein</fullName>
    </submittedName>
</protein>